<dbReference type="GO" id="GO:0004135">
    <property type="term" value="F:amylo-alpha-1,6-glucosidase activity"/>
    <property type="evidence" value="ECO:0007669"/>
    <property type="project" value="InterPro"/>
</dbReference>
<evidence type="ECO:0000259" key="5">
    <source>
        <dbReference type="SMART" id="SM00642"/>
    </source>
</evidence>
<dbReference type="Pfam" id="PF00128">
    <property type="entry name" value="Alpha-amylase"/>
    <property type="match status" value="2"/>
</dbReference>
<dbReference type="AlphaFoldDB" id="A0A7Z0WRD8"/>
<protein>
    <submittedName>
        <fullName evidence="6">Glycogen debranching enzyme GlgX</fullName>
    </submittedName>
</protein>
<dbReference type="Gene3D" id="3.20.20.80">
    <property type="entry name" value="Glycosidases"/>
    <property type="match status" value="1"/>
</dbReference>
<evidence type="ECO:0000256" key="1">
    <source>
        <dbReference type="ARBA" id="ARBA00008061"/>
    </source>
</evidence>
<gene>
    <name evidence="6" type="ORF">BLA60_06570</name>
</gene>
<comment type="similarity">
    <text evidence="1">Belongs to the glycosyl hydrolase 13 family.</text>
</comment>
<dbReference type="InterPro" id="IPR044505">
    <property type="entry name" value="GlgX_Isoamylase_N_E_set"/>
</dbReference>
<evidence type="ECO:0000256" key="3">
    <source>
        <dbReference type="ARBA" id="ARBA00023295"/>
    </source>
</evidence>
<sequence length="717" mass="80051">MQPWPGSPYPLGATYDGAGTNFALYSEVAERVDLCLYDSSGEEKRVRLPEVDGFVWHGYLPAVGPGQQYGFRVHGPWDPQYGQRCNPHKLLLDPYAKAVAGTLRWDESVFGYPFGRPDERNDADSAASTIRGVVINPYFDWGTDRAPRIPYNETVIYEAHVRGLTKLHPAVPAELRGTYSGLAHPAMIDYLLDLGVTAVELMPVHQFLDDHGLTERGLSNYWGYNTIAYLAPHDGYATSDLPGSQVPEFKAMVRSLHEAGIEVILDVVYNHTAEGNHLGPTLSMRGIDNESYYRLVDDDRRFYLDYTGTGNSLNVRSPHTLQLIMDSLRYWVTDMHVDGFRFDLAATLAREFYDVDRLATFFDLVQQDPVISQVKLIAEPWDVGPGGYQVGNFPPLWTEWNGKYRDTVRDFWRGEPATLGEFASRITGSSDLYQDDGRRPYASINFVTAHDGFTLTDLVSYNQKHNEANGEGNRDGADDNRSWNCGTEGPTDDEKIRDLRARQRRNLLATLLLSQGVPMILHGDEFGRTQHGNNNGYCQDNELSWVDWSLLAEHGELVDFTGAVIALRHNHPVFRRRRFFAGRPIRRGEELRDIAWFTPGGEEMTERDWESGFGRCIAVFLNGEGIPDLDPRGVRVTDDSFLLCFNAHDGAIDIKVPDPSYGTGWTVAIDTDSGEVFDESGGPLVGVGGPARTVTADATVTVAARSLLVLRRTGDPA</sequence>
<keyword evidence="3" id="KW-0326">Glycosidase</keyword>
<feature type="region of interest" description="Disordered" evidence="4">
    <location>
        <begin position="465"/>
        <end position="492"/>
    </location>
</feature>
<dbReference type="Gene3D" id="2.60.40.1180">
    <property type="entry name" value="Golgi alpha-mannosidase II"/>
    <property type="match status" value="1"/>
</dbReference>
<feature type="compositionally biased region" description="Basic and acidic residues" evidence="4">
    <location>
        <begin position="465"/>
        <end position="481"/>
    </location>
</feature>
<dbReference type="NCBIfam" id="TIGR02100">
    <property type="entry name" value="glgX_debranch"/>
    <property type="match status" value="1"/>
</dbReference>
<dbReference type="SUPFAM" id="SSF51011">
    <property type="entry name" value="Glycosyl hydrolase domain"/>
    <property type="match status" value="1"/>
</dbReference>
<reference evidence="6 7" key="1">
    <citation type="submission" date="2016-12" db="EMBL/GenBank/DDBJ databases">
        <title>The draft genome sequence of Actinophytocola xinjiangensis.</title>
        <authorList>
            <person name="Wang W."/>
            <person name="Yuan L."/>
        </authorList>
    </citation>
    <scope>NUCLEOTIDE SEQUENCE [LARGE SCALE GENOMIC DNA]</scope>
    <source>
        <strain evidence="6 7">CGMCC 4.4663</strain>
    </source>
</reference>
<dbReference type="OrthoDB" id="3236218at2"/>
<dbReference type="InterPro" id="IPR013783">
    <property type="entry name" value="Ig-like_fold"/>
</dbReference>
<dbReference type="EMBL" id="MSIF01000002">
    <property type="protein sequence ID" value="OLF12912.1"/>
    <property type="molecule type" value="Genomic_DNA"/>
</dbReference>
<dbReference type="CDD" id="cd02856">
    <property type="entry name" value="E_set_GDE_Isoamylase_N"/>
    <property type="match status" value="1"/>
</dbReference>
<keyword evidence="2" id="KW-0378">Hydrolase</keyword>
<dbReference type="Proteomes" id="UP000185696">
    <property type="component" value="Unassembled WGS sequence"/>
</dbReference>
<dbReference type="InterPro" id="IPR013780">
    <property type="entry name" value="Glyco_hydro_b"/>
</dbReference>
<dbReference type="InterPro" id="IPR017853">
    <property type="entry name" value="GH"/>
</dbReference>
<dbReference type="InterPro" id="IPR006047">
    <property type="entry name" value="GH13_cat_dom"/>
</dbReference>
<dbReference type="Pfam" id="PF02922">
    <property type="entry name" value="CBM_48"/>
    <property type="match status" value="1"/>
</dbReference>
<name>A0A7Z0WRD8_9PSEU</name>
<dbReference type="InterPro" id="IPR011837">
    <property type="entry name" value="Glycogen_debranch_GlgX"/>
</dbReference>
<evidence type="ECO:0000313" key="6">
    <source>
        <dbReference type="EMBL" id="OLF12912.1"/>
    </source>
</evidence>
<keyword evidence="7" id="KW-1185">Reference proteome</keyword>
<accession>A0A7Z0WRD8</accession>
<dbReference type="SUPFAM" id="SSF51445">
    <property type="entry name" value="(Trans)glycosidases"/>
    <property type="match status" value="1"/>
</dbReference>
<evidence type="ECO:0000256" key="4">
    <source>
        <dbReference type="SAM" id="MobiDB-lite"/>
    </source>
</evidence>
<dbReference type="PANTHER" id="PTHR43002">
    <property type="entry name" value="GLYCOGEN DEBRANCHING ENZYME"/>
    <property type="match status" value="1"/>
</dbReference>
<dbReference type="CDD" id="cd11326">
    <property type="entry name" value="AmyAc_Glg_debranch"/>
    <property type="match status" value="1"/>
</dbReference>
<comment type="caution">
    <text evidence="6">The sequence shown here is derived from an EMBL/GenBank/DDBJ whole genome shotgun (WGS) entry which is preliminary data.</text>
</comment>
<evidence type="ECO:0000256" key="2">
    <source>
        <dbReference type="ARBA" id="ARBA00022801"/>
    </source>
</evidence>
<organism evidence="6 7">
    <name type="scientific">Actinophytocola xinjiangensis</name>
    <dbReference type="NCBI Taxonomy" id="485602"/>
    <lineage>
        <taxon>Bacteria</taxon>
        <taxon>Bacillati</taxon>
        <taxon>Actinomycetota</taxon>
        <taxon>Actinomycetes</taxon>
        <taxon>Pseudonocardiales</taxon>
        <taxon>Pseudonocardiaceae</taxon>
    </lineage>
</organism>
<dbReference type="InterPro" id="IPR014756">
    <property type="entry name" value="Ig_E-set"/>
</dbReference>
<dbReference type="InterPro" id="IPR004193">
    <property type="entry name" value="Glyco_hydro_13_N"/>
</dbReference>
<feature type="domain" description="Glycosyl hydrolase family 13 catalytic" evidence="5">
    <location>
        <begin position="154"/>
        <end position="568"/>
    </location>
</feature>
<dbReference type="GO" id="GO:0005980">
    <property type="term" value="P:glycogen catabolic process"/>
    <property type="evidence" value="ECO:0007669"/>
    <property type="project" value="InterPro"/>
</dbReference>
<dbReference type="SMART" id="SM00642">
    <property type="entry name" value="Aamy"/>
    <property type="match status" value="1"/>
</dbReference>
<dbReference type="RefSeq" id="WP_075131821.1">
    <property type="nucleotide sequence ID" value="NZ_MSIF01000002.1"/>
</dbReference>
<dbReference type="SUPFAM" id="SSF81296">
    <property type="entry name" value="E set domains"/>
    <property type="match status" value="1"/>
</dbReference>
<dbReference type="Gene3D" id="2.60.40.10">
    <property type="entry name" value="Immunoglobulins"/>
    <property type="match status" value="1"/>
</dbReference>
<evidence type="ECO:0000313" key="7">
    <source>
        <dbReference type="Proteomes" id="UP000185696"/>
    </source>
</evidence>
<proteinExistence type="inferred from homology"/>